<evidence type="ECO:0008006" key="20">
    <source>
        <dbReference type="Google" id="ProtNLM"/>
    </source>
</evidence>
<dbReference type="SUPFAM" id="SSF57184">
    <property type="entry name" value="Growth factor receptor domain"/>
    <property type="match status" value="5"/>
</dbReference>
<dbReference type="Pfam" id="PF00530">
    <property type="entry name" value="SRCR"/>
    <property type="match status" value="3"/>
</dbReference>
<feature type="domain" description="EGF-like" evidence="15">
    <location>
        <begin position="2141"/>
        <end position="2182"/>
    </location>
</feature>
<dbReference type="InterPro" id="IPR018097">
    <property type="entry name" value="EGF_Ca-bd_CS"/>
</dbReference>
<dbReference type="InterPro" id="IPR000742">
    <property type="entry name" value="EGF"/>
</dbReference>
<organism evidence="18 19">
    <name type="scientific">Pomacea canaliculata</name>
    <name type="common">Golden apple snail</name>
    <dbReference type="NCBI Taxonomy" id="400727"/>
    <lineage>
        <taxon>Eukaryota</taxon>
        <taxon>Metazoa</taxon>
        <taxon>Spiralia</taxon>
        <taxon>Lophotrochozoa</taxon>
        <taxon>Mollusca</taxon>
        <taxon>Gastropoda</taxon>
        <taxon>Caenogastropoda</taxon>
        <taxon>Architaenioglossa</taxon>
        <taxon>Ampullarioidea</taxon>
        <taxon>Ampullariidae</taxon>
        <taxon>Pomacea</taxon>
    </lineage>
</organism>
<keyword evidence="4 10" id="KW-0245">EGF-like domain</keyword>
<evidence type="ECO:0000256" key="11">
    <source>
        <dbReference type="PROSITE-ProRule" id="PRU00196"/>
    </source>
</evidence>
<feature type="domain" description="SRCR" evidence="16">
    <location>
        <begin position="92"/>
        <end position="204"/>
    </location>
</feature>
<feature type="domain" description="SRCR" evidence="16">
    <location>
        <begin position="202"/>
        <end position="302"/>
    </location>
</feature>
<evidence type="ECO:0000313" key="18">
    <source>
        <dbReference type="EMBL" id="PVD36007.1"/>
    </source>
</evidence>
<dbReference type="PANTHER" id="PTHR24050">
    <property type="entry name" value="PA14 DOMAIN-CONTAINING PROTEIN"/>
    <property type="match status" value="1"/>
</dbReference>
<feature type="domain" description="CUB" evidence="14">
    <location>
        <begin position="683"/>
        <end position="796"/>
    </location>
</feature>
<feature type="domain" description="EGF-like" evidence="15">
    <location>
        <begin position="2186"/>
        <end position="2224"/>
    </location>
</feature>
<dbReference type="GO" id="GO:0007160">
    <property type="term" value="P:cell-matrix adhesion"/>
    <property type="evidence" value="ECO:0007669"/>
    <property type="project" value="InterPro"/>
</dbReference>
<dbReference type="Pfam" id="PF00431">
    <property type="entry name" value="CUB"/>
    <property type="match status" value="3"/>
</dbReference>
<keyword evidence="13" id="KW-0472">Membrane</keyword>
<dbReference type="InterPro" id="IPR009030">
    <property type="entry name" value="Growth_fac_rcpt_cys_sf"/>
</dbReference>
<dbReference type="PROSITE" id="PS50856">
    <property type="entry name" value="AMOP"/>
    <property type="match status" value="1"/>
</dbReference>
<evidence type="ECO:0000256" key="4">
    <source>
        <dbReference type="ARBA" id="ARBA00022536"/>
    </source>
</evidence>
<feature type="domain" description="EGF-like" evidence="15">
    <location>
        <begin position="2342"/>
        <end position="2380"/>
    </location>
</feature>
<dbReference type="PROSITE" id="PS50026">
    <property type="entry name" value="EGF_3"/>
    <property type="match status" value="10"/>
</dbReference>
<feature type="domain" description="SRCR" evidence="16">
    <location>
        <begin position="311"/>
        <end position="423"/>
    </location>
</feature>
<comment type="caution">
    <text evidence="11">Lacks conserved residue(s) required for the propagation of feature annotation.</text>
</comment>
<dbReference type="SMART" id="SM00181">
    <property type="entry name" value="EGF"/>
    <property type="match status" value="19"/>
</dbReference>
<feature type="domain" description="EGF-like" evidence="15">
    <location>
        <begin position="2225"/>
        <end position="2259"/>
    </location>
</feature>
<dbReference type="Proteomes" id="UP000245119">
    <property type="component" value="Linkage Group LG2"/>
</dbReference>
<feature type="domain" description="EGF-like" evidence="15">
    <location>
        <begin position="2381"/>
        <end position="2415"/>
    </location>
</feature>
<evidence type="ECO:0000256" key="8">
    <source>
        <dbReference type="ARBA" id="ARBA00023180"/>
    </source>
</evidence>
<evidence type="ECO:0000256" key="10">
    <source>
        <dbReference type="PROSITE-ProRule" id="PRU00076"/>
    </source>
</evidence>
<keyword evidence="13" id="KW-1133">Transmembrane helix</keyword>
<dbReference type="InterPro" id="IPR000859">
    <property type="entry name" value="CUB_dom"/>
</dbReference>
<feature type="domain" description="EGF-like" evidence="15">
    <location>
        <begin position="1883"/>
        <end position="1923"/>
    </location>
</feature>
<sequence length="2648" mass="291826">MQKKLLSVFEMVREQMKDELKSSKTDPGVGAQMYYGGSYGPAPGETYRGTISCYYYPSNFSDCNFGPETTSCDPQNALGISCNTSSSEVPNMRLVGGKSAYEGRVEVFLNGVWGTVTDSKDYYSGVAANVICRGLHGNEYSGSVVSKEESAMRFDILKNRAIAMQEIACNGNEKNLHECYYQTGLESSNRMPNNHIDDLAVVCNKDGERTNEGRVEVFKNGSWVSLCRPLVNGRVAEAICEQLGFSSVGAQMYYGGSYGPAPGEIYRGTIDCNYYHSNYSYCTFGPETSYCDPQQALGISCNTSSSEVSNMRLVGGKSVYEGRVEVFLNGVWGTVTDSNEHYSAVAANVICRGLHGNEYGGSVVSKQESPIRFGILNHRAIAMQEIVCNGNEKNLHECYYQTGREYSNRKPDNHSDDLAVVCKKVPEGCNGYTQSARGKLTYPEYPTSSVYNYDIDCIWKIYTNLGNVLSFLEVDAFDPYNVSRIDDDNVLRSTKYVINSPINITMQRPEITQIFDGDSEASPTVGGPYCGTQLPAPVDLTNSTSFAFTISLRSDGKSNASAHETGFEIYFRIYEPADISMGPYNASSGNLSTPGYPNVYNGEADIIWTITTKPYTTITLYFQDFYTEQYLYVSTNGYPWQRWSIYNGPVDPVIVDSNSVNIRLYSHYDNNINKVRINWTTECRQVIESQQGPISSPDDPEFYSAYPSCSYTISVTEGYFVSLIFSSIDLTKDTQCRNYIKTFDGTNKYSPMIGHQLCSGSRPLTRNSTANHMMIEFKRDELKGLNSSFKASFSTHSKECGNGLLTDGEGFLESPGYPLLFPANTYCKWTIIVKEGFVVLLKFEDFNVGQYALDGCQYGIVKLYDGNTTDADKVIGTYCGTKLVPRVNSTTNSLTVVLNAFSAAYTGFRASYHLLQCGSGVNDVCDTKALPGQEIDVQEGFPFGDKARHKIYLGKNGIVSFDYNNSWPVLEPTSLSICVYCALMKTSNVCRTGTSGVYYKIYKGTMPITTGLIKEAGSLLKLKFSPAVLLVFTWKCMEQDFQSYQPNNPGQATFQLILASDWTTSYAFTLYSLTEMNWKYYGPWYPIQIGITQGSLENFQQNVYSKSEYAYHMSAYLGNTGHKGIWVYKVGEIPSSDGHLCDEWYQRNKKLKDVRRKGFAKLPPCPCSKHNIYNGVANQWRYFRNDEDNHLECFILNLATTRRYAPFSKECCYFLGNQTLIQNIPFAGPSLAYTPLLYELRKQYETEDVRAYRTCCFNSTDQRCTIYGDPHIKTLDGREYNYNGIGEINLITIRKPQVNFTLQGRTERTWDDKGVPSNGTVFTALGMEENGVRVFVGIDPSTNTSLIVYANGVDYTLAFRKDFTLDTENFMIRSFNDTCTVLLEEGKERAVTYIFTYFFFRLVSLSGIQGFVTKNDTVMYYEPRMGPSDYSHPEFTPVFLDEAPTTDHSNAVKACGADNKPCIYDFIATGKQDFALETSSLRNQSEVILRQIKNSLPVISSPDKVSVTMNQTAQFTVSARDADNDVVTLHLVEDYNGVLKIDSSTGTVTLSLTTLDIIQISVYAVDSNGGYSPLTFVPLIVCTGCGSHGKCNTAKVRPSSGNFYFQQAVCECQPAWDGEDCQLDKDGCAGNPCHPKQNCSDIPAETQGNNSVGYTCSACPQGFVNDTPASCSDINECADRSLSHCEMLCNNTYGGYLCYCQPGYRLNADGLKCSDINECLDKTDDCQQICNNTDGDYTCSCHEGYIYNPVSNLCEEDQSLKTICQNSGCSQNCRARNDSSTYKSIPECFCNAGFDLDPKDNKTCQDHDECQDHICAQLCSNTMGSFSCSCNNGYMLNDDKRTCSACPYLRYGFECRQMCQCNDREERCDNVKGCVCKAGWTGNINECESTFPCETQHEECKNFAGGFYCTCIKGYMKAGNHCVVRDVCAAFNLTTCERAHGCTLDDNDKPVCICDSGYELSTDHESCQDLDECRQGVVNCSHTCNNKDGGFVCSCPLGMKLDEDYRTCINCTPGTYGEGCAKDCSCGAGSDYCDVKIGCVCKDGWAGHRCDQDIDECTNSSILQQCKSENKQCVNLDGGYKCKCQSGSFEGVNGTCSACPNGTYGENCTQTCHCGQGAERCDNIIGCVCRPGWQGTDCDTDTDECQNQGAVDNCTLTNAICVNSPGTYTCECDVGFFLDQGGICKDIDECLSSPCSQVCINTNGSYTCACNNGFTLNAANGKCEDINECLSSPCSQRCVNTDGSYTCTCYNGFMFDSTTGTCKDVDECLDSPCSQVCINTNGSYICACNNGFKLNPTNRTCEDINECLSSPCSQRCVNTDGGYICSCYNGFMFDNTTRTCDDVDECLDSPCSQVCINTNGSYTCACNNGFTLNTANRTCEDINECLSSPCSQRCVNTDGGYTCTCYNGFMFDSTTGTCLGKTNKQNRNAILTSVSAHLAARDVSTPTAATRVPVTVGLFLTQQAGNAKLSLYFSETLVGFQFLEVTSLRAGSIIADADIFMKSSSEASAKSSLAVALSSLTSSVFCLRQQTATPWLVIGLAAGIPAGLSLLLIAVCPCIARHLRKKKHSKVDEPDSNSPGRQSKSSALKKFGPKHLYKSANRREVRRPLHEGGAHLSLAAYLPQSSVESGNHSRHPGRLGKASKVFIY</sequence>
<dbReference type="InterPro" id="IPR000152">
    <property type="entry name" value="EGF-type_Asp/Asn_hydroxyl_site"/>
</dbReference>
<dbReference type="InterPro" id="IPR005533">
    <property type="entry name" value="AMOP_dom"/>
</dbReference>
<dbReference type="GO" id="GO:0016020">
    <property type="term" value="C:membrane"/>
    <property type="evidence" value="ECO:0007669"/>
    <property type="project" value="InterPro"/>
</dbReference>
<dbReference type="CDD" id="cd00054">
    <property type="entry name" value="EGF_CA"/>
    <property type="match status" value="7"/>
</dbReference>
<evidence type="ECO:0000259" key="16">
    <source>
        <dbReference type="PROSITE" id="PS50287"/>
    </source>
</evidence>
<dbReference type="SMART" id="SM00202">
    <property type="entry name" value="SR"/>
    <property type="match status" value="3"/>
</dbReference>
<feature type="domain" description="EGF-like" evidence="15">
    <location>
        <begin position="2303"/>
        <end position="2341"/>
    </location>
</feature>
<reference evidence="18 19" key="1">
    <citation type="submission" date="2018-04" db="EMBL/GenBank/DDBJ databases">
        <title>The genome of golden apple snail Pomacea canaliculata provides insight into stress tolerance and invasive adaptation.</title>
        <authorList>
            <person name="Liu C."/>
            <person name="Liu B."/>
            <person name="Ren Y."/>
            <person name="Zhang Y."/>
            <person name="Wang H."/>
            <person name="Li S."/>
            <person name="Jiang F."/>
            <person name="Yin L."/>
            <person name="Zhang G."/>
            <person name="Qian W."/>
            <person name="Fan W."/>
        </authorList>
    </citation>
    <scope>NUCLEOTIDE SEQUENCE [LARGE SCALE GENOMIC DNA]</scope>
    <source>
        <strain evidence="18">SZHN2017</strain>
        <tissue evidence="18">Muscle</tissue>
    </source>
</reference>
<dbReference type="EMBL" id="PZQS01000002">
    <property type="protein sequence ID" value="PVD36007.1"/>
    <property type="molecule type" value="Genomic_DNA"/>
</dbReference>
<dbReference type="STRING" id="400727.A0A2T7PRK2"/>
<comment type="caution">
    <text evidence="18">The sequence shown here is derived from an EMBL/GenBank/DDBJ whole genome shotgun (WGS) entry which is preliminary data.</text>
</comment>
<dbReference type="FunFam" id="2.10.25.10:FF:000005">
    <property type="entry name" value="Fibrillin 2"/>
    <property type="match status" value="1"/>
</dbReference>
<feature type="domain" description="EGF-like" evidence="15">
    <location>
        <begin position="1806"/>
        <end position="1844"/>
    </location>
</feature>
<dbReference type="InterPro" id="IPR052235">
    <property type="entry name" value="Nephronectin_domain"/>
</dbReference>
<evidence type="ECO:0000256" key="12">
    <source>
        <dbReference type="SAM" id="MobiDB-lite"/>
    </source>
</evidence>
<gene>
    <name evidence="18" type="ORF">C0Q70_02977</name>
</gene>
<feature type="domain" description="EGF-like" evidence="15">
    <location>
        <begin position="2264"/>
        <end position="2302"/>
    </location>
</feature>
<feature type="disulfide bond" evidence="11">
    <location>
        <begin position="227"/>
        <end position="291"/>
    </location>
</feature>
<feature type="disulfide bond" evidence="11">
    <location>
        <begin position="240"/>
        <end position="301"/>
    </location>
</feature>
<evidence type="ECO:0000256" key="5">
    <source>
        <dbReference type="ARBA" id="ARBA00022729"/>
    </source>
</evidence>
<evidence type="ECO:0000256" key="13">
    <source>
        <dbReference type="SAM" id="Phobius"/>
    </source>
</evidence>
<evidence type="ECO:0000259" key="17">
    <source>
        <dbReference type="PROSITE" id="PS50856"/>
    </source>
</evidence>
<dbReference type="InterPro" id="IPR001190">
    <property type="entry name" value="SRCR"/>
</dbReference>
<feature type="region of interest" description="Disordered" evidence="12">
    <location>
        <begin position="2567"/>
        <end position="2587"/>
    </location>
</feature>
<dbReference type="Pfam" id="PF06119">
    <property type="entry name" value="NIDO"/>
    <property type="match status" value="1"/>
</dbReference>
<feature type="domain" description="AMOP" evidence="17">
    <location>
        <begin position="1133"/>
        <end position="1271"/>
    </location>
</feature>
<dbReference type="InterPro" id="IPR026823">
    <property type="entry name" value="cEGF"/>
</dbReference>
<dbReference type="CDD" id="cd11304">
    <property type="entry name" value="Cadherin_repeat"/>
    <property type="match status" value="1"/>
</dbReference>
<dbReference type="FunFam" id="2.60.120.290:FF:000005">
    <property type="entry name" value="Procollagen C-endopeptidase enhancer 1"/>
    <property type="match status" value="1"/>
</dbReference>
<dbReference type="Gene3D" id="2.60.120.290">
    <property type="entry name" value="Spermadhesin, CUB domain"/>
    <property type="match status" value="4"/>
</dbReference>
<keyword evidence="5" id="KW-0732">Signal</keyword>
<dbReference type="SMART" id="SM00539">
    <property type="entry name" value="NIDO"/>
    <property type="match status" value="1"/>
</dbReference>
<dbReference type="InterPro" id="IPR036772">
    <property type="entry name" value="SRCR-like_dom_sf"/>
</dbReference>
<feature type="compositionally biased region" description="Polar residues" evidence="12">
    <location>
        <begin position="2576"/>
        <end position="2586"/>
    </location>
</feature>
<dbReference type="GO" id="GO:0005509">
    <property type="term" value="F:calcium ion binding"/>
    <property type="evidence" value="ECO:0007669"/>
    <property type="project" value="InterPro"/>
</dbReference>
<dbReference type="Gene3D" id="3.10.250.10">
    <property type="entry name" value="SRCR-like domain"/>
    <property type="match status" value="3"/>
</dbReference>
<feature type="transmembrane region" description="Helical" evidence="13">
    <location>
        <begin position="2535"/>
        <end position="2560"/>
    </location>
</feature>
<feature type="domain" description="EGF-like" evidence="15">
    <location>
        <begin position="2053"/>
        <end position="2097"/>
    </location>
</feature>
<dbReference type="SMART" id="SM00042">
    <property type="entry name" value="CUB"/>
    <property type="match status" value="4"/>
</dbReference>
<keyword evidence="3" id="KW-0964">Secreted</keyword>
<evidence type="ECO:0000256" key="9">
    <source>
        <dbReference type="PROSITE-ProRule" id="PRU00059"/>
    </source>
</evidence>
<dbReference type="InterPro" id="IPR001881">
    <property type="entry name" value="EGF-like_Ca-bd_dom"/>
</dbReference>
<name>A0A2T7PRK2_POMCA</name>
<dbReference type="PROSITE" id="PS50287">
    <property type="entry name" value="SRCR_2"/>
    <property type="match status" value="3"/>
</dbReference>
<dbReference type="Pfam" id="PF12662">
    <property type="entry name" value="cEGF"/>
    <property type="match status" value="4"/>
</dbReference>
<dbReference type="InterPro" id="IPR003886">
    <property type="entry name" value="NIDO_dom"/>
</dbReference>
<dbReference type="CDD" id="cd00041">
    <property type="entry name" value="CUB"/>
    <property type="match status" value="4"/>
</dbReference>
<keyword evidence="19" id="KW-1185">Reference proteome</keyword>
<feature type="disulfide bond" evidence="11">
    <location>
        <begin position="169"/>
        <end position="179"/>
    </location>
</feature>
<dbReference type="PROSITE" id="PS00010">
    <property type="entry name" value="ASX_HYDROXYL"/>
    <property type="match status" value="11"/>
</dbReference>
<keyword evidence="13" id="KW-0812">Transmembrane</keyword>
<feature type="domain" description="CUB" evidence="14">
    <location>
        <begin position="800"/>
        <end position="915"/>
    </location>
</feature>
<feature type="domain" description="CUB" evidence="14">
    <location>
        <begin position="429"/>
        <end position="574"/>
    </location>
</feature>
<evidence type="ECO:0000313" key="19">
    <source>
        <dbReference type="Proteomes" id="UP000245119"/>
    </source>
</evidence>
<protein>
    <recommendedName>
        <fullName evidence="20">Deleted in malignant brain tumors 1 protein</fullName>
    </recommendedName>
</protein>
<dbReference type="Gene3D" id="2.170.300.10">
    <property type="entry name" value="Tie2 ligand-binding domain superfamily"/>
    <property type="match status" value="1"/>
</dbReference>
<dbReference type="InterPro" id="IPR049883">
    <property type="entry name" value="NOTCH1_EGF-like"/>
</dbReference>
<dbReference type="FunFam" id="2.10.25.10:FF:000240">
    <property type="entry name" value="Vitamin K-dependent protein S"/>
    <property type="match status" value="2"/>
</dbReference>
<dbReference type="PROSITE" id="PS01186">
    <property type="entry name" value="EGF_2"/>
    <property type="match status" value="9"/>
</dbReference>
<evidence type="ECO:0000259" key="14">
    <source>
        <dbReference type="PROSITE" id="PS01180"/>
    </source>
</evidence>
<comment type="subcellular location">
    <subcellularLocation>
        <location evidence="1">Secreted</location>
        <location evidence="1">Extracellular space</location>
        <location evidence="1">Extracellular matrix</location>
    </subcellularLocation>
</comment>
<dbReference type="SMART" id="SM00179">
    <property type="entry name" value="EGF_CA"/>
    <property type="match status" value="14"/>
</dbReference>
<keyword evidence="8" id="KW-0325">Glycoprotein</keyword>
<dbReference type="SUPFAM" id="SSF56487">
    <property type="entry name" value="SRCR-like"/>
    <property type="match status" value="3"/>
</dbReference>
<evidence type="ECO:0000256" key="3">
    <source>
        <dbReference type="ARBA" id="ARBA00022530"/>
    </source>
</evidence>
<dbReference type="SUPFAM" id="SSF57196">
    <property type="entry name" value="EGF/Laminin"/>
    <property type="match status" value="1"/>
</dbReference>
<comment type="similarity">
    <text evidence="2">Belongs to the fibulin family.</text>
</comment>
<evidence type="ECO:0000256" key="2">
    <source>
        <dbReference type="ARBA" id="ARBA00006127"/>
    </source>
</evidence>
<dbReference type="PROSITE" id="PS01187">
    <property type="entry name" value="EGF_CA"/>
    <property type="match status" value="4"/>
</dbReference>
<dbReference type="SUPFAM" id="SSF49854">
    <property type="entry name" value="Spermadhesin, CUB domain"/>
    <property type="match status" value="4"/>
</dbReference>
<accession>A0A2T7PRK2</accession>
<dbReference type="Pfam" id="PF07645">
    <property type="entry name" value="EGF_CA"/>
    <property type="match status" value="7"/>
</dbReference>
<feature type="disulfide bond" evidence="11">
    <location>
        <begin position="272"/>
        <end position="282"/>
    </location>
</feature>
<keyword evidence="6" id="KW-0677">Repeat</keyword>
<keyword evidence="3" id="KW-0272">Extracellular matrix</keyword>
<keyword evidence="7 11" id="KW-1015">Disulfide bond</keyword>
<feature type="disulfide bond" evidence="9">
    <location>
        <begin position="800"/>
        <end position="827"/>
    </location>
</feature>
<dbReference type="OrthoDB" id="6117558at2759"/>
<evidence type="ECO:0000256" key="1">
    <source>
        <dbReference type="ARBA" id="ARBA00004498"/>
    </source>
</evidence>
<dbReference type="PROSITE" id="PS01180">
    <property type="entry name" value="CUB"/>
    <property type="match status" value="3"/>
</dbReference>
<dbReference type="Gene3D" id="2.10.25.10">
    <property type="entry name" value="Laminin"/>
    <property type="match status" value="15"/>
</dbReference>
<evidence type="ECO:0000256" key="7">
    <source>
        <dbReference type="ARBA" id="ARBA00023157"/>
    </source>
</evidence>
<dbReference type="PANTHER" id="PTHR24050:SF27">
    <property type="entry name" value="FIBRILLIN-1"/>
    <property type="match status" value="1"/>
</dbReference>
<proteinExistence type="inferred from homology"/>
<feature type="disulfide bond" evidence="11">
    <location>
        <begin position="388"/>
        <end position="398"/>
    </location>
</feature>
<evidence type="ECO:0000259" key="15">
    <source>
        <dbReference type="PROSITE" id="PS50026"/>
    </source>
</evidence>
<dbReference type="InterPro" id="IPR035914">
    <property type="entry name" value="Sperma_CUB_dom_sf"/>
</dbReference>
<dbReference type="PRINTS" id="PR00258">
    <property type="entry name" value="SPERACTRCPTR"/>
</dbReference>
<evidence type="ECO:0000256" key="6">
    <source>
        <dbReference type="ARBA" id="ARBA00022737"/>
    </source>
</evidence>